<proteinExistence type="predicted"/>
<evidence type="ECO:0000256" key="2">
    <source>
        <dbReference type="ARBA" id="ARBA00022490"/>
    </source>
</evidence>
<keyword evidence="6" id="KW-0238">DNA-binding</keyword>
<keyword evidence="4" id="KW-0067">ATP-binding</keyword>
<keyword evidence="3" id="KW-0547">Nucleotide-binding</keyword>
<evidence type="ECO:0000313" key="8">
    <source>
        <dbReference type="EMBL" id="MBF1284037.1"/>
    </source>
</evidence>
<dbReference type="FunFam" id="3.40.50.300:FF:000901">
    <property type="entry name" value="Chromosome partition protein Smc"/>
    <property type="match status" value="1"/>
</dbReference>
<keyword evidence="2" id="KW-0963">Cytoplasm</keyword>
<dbReference type="EMBL" id="JABZRD010000342">
    <property type="protein sequence ID" value="MBF1284037.1"/>
    <property type="molecule type" value="Genomic_DNA"/>
</dbReference>
<dbReference type="PANTHER" id="PTHR43977">
    <property type="entry name" value="STRUCTURAL MAINTENANCE OF CHROMOSOMES PROTEIN 3"/>
    <property type="match status" value="1"/>
</dbReference>
<evidence type="ECO:0000256" key="5">
    <source>
        <dbReference type="ARBA" id="ARBA00023054"/>
    </source>
</evidence>
<comment type="caution">
    <text evidence="8">The sequence shown here is derived from an EMBL/GenBank/DDBJ whole genome shotgun (WGS) entry which is preliminary data.</text>
</comment>
<protein>
    <submittedName>
        <fullName evidence="8">AAA family ATPase</fullName>
    </submittedName>
</protein>
<dbReference type="GO" id="GO:0005737">
    <property type="term" value="C:cytoplasm"/>
    <property type="evidence" value="ECO:0007669"/>
    <property type="project" value="UniProtKB-SubCell"/>
</dbReference>
<evidence type="ECO:0000256" key="4">
    <source>
        <dbReference type="ARBA" id="ARBA00022840"/>
    </source>
</evidence>
<sequence>ASQLFEDYGIGVSQAKQYFDENLSDNPALPSIIQEKKAEMKGLGSINLDSIEQYTEVKERYEFLRKQVEDLISSEESLREIIKDLDSGMRKQFHENFHKIQERFNEVFRVLFGGGSGKIEIDDSEDLLESGISIIAEPPGKKLQNMMQLSGGEKALTAISLLFALQSLKPSPFCLLDEIEAALDDSNVVRFAKYLHHLTKNTQFIVITHRRGTMESADRLFGVTMQEKGISTLVSVDLVEEHLQ</sequence>
<comment type="subcellular location">
    <subcellularLocation>
        <location evidence="1">Cytoplasm</location>
    </subcellularLocation>
</comment>
<evidence type="ECO:0000256" key="3">
    <source>
        <dbReference type="ARBA" id="ARBA00022741"/>
    </source>
</evidence>
<dbReference type="InterPro" id="IPR027417">
    <property type="entry name" value="P-loop_NTPase"/>
</dbReference>
<feature type="non-terminal residue" evidence="8">
    <location>
        <position position="1"/>
    </location>
</feature>
<dbReference type="SUPFAM" id="SSF52540">
    <property type="entry name" value="P-loop containing nucleoside triphosphate hydrolases"/>
    <property type="match status" value="1"/>
</dbReference>
<dbReference type="Gene3D" id="3.40.50.300">
    <property type="entry name" value="P-loop containing nucleotide triphosphate hydrolases"/>
    <property type="match status" value="1"/>
</dbReference>
<evidence type="ECO:0000259" key="7">
    <source>
        <dbReference type="Pfam" id="PF02463"/>
    </source>
</evidence>
<dbReference type="AlphaFoldDB" id="A0A930DPS2"/>
<dbReference type="CDD" id="cd03278">
    <property type="entry name" value="ABC_SMC_barmotin"/>
    <property type="match status" value="1"/>
</dbReference>
<keyword evidence="5" id="KW-0175">Coiled coil</keyword>
<gene>
    <name evidence="8" type="ORF">HXM93_05850</name>
</gene>
<dbReference type="GO" id="GO:0003677">
    <property type="term" value="F:DNA binding"/>
    <property type="evidence" value="ECO:0007669"/>
    <property type="project" value="UniProtKB-KW"/>
</dbReference>
<dbReference type="GO" id="GO:0005524">
    <property type="term" value="F:ATP binding"/>
    <property type="evidence" value="ECO:0007669"/>
    <property type="project" value="UniProtKB-KW"/>
</dbReference>
<evidence type="ECO:0000256" key="1">
    <source>
        <dbReference type="ARBA" id="ARBA00004496"/>
    </source>
</evidence>
<feature type="domain" description="RecF/RecN/SMC N-terminal" evidence="7">
    <location>
        <begin position="62"/>
        <end position="232"/>
    </location>
</feature>
<dbReference type="Pfam" id="PF02463">
    <property type="entry name" value="SMC_N"/>
    <property type="match status" value="1"/>
</dbReference>
<evidence type="ECO:0000256" key="6">
    <source>
        <dbReference type="ARBA" id="ARBA00023125"/>
    </source>
</evidence>
<organism evidence="8 9">
    <name type="scientific">Oribacterium parvum</name>
    <dbReference type="NCBI Taxonomy" id="1501329"/>
    <lineage>
        <taxon>Bacteria</taxon>
        <taxon>Bacillati</taxon>
        <taxon>Bacillota</taxon>
        <taxon>Clostridia</taxon>
        <taxon>Lachnospirales</taxon>
        <taxon>Lachnospiraceae</taxon>
        <taxon>Oribacterium</taxon>
    </lineage>
</organism>
<name>A0A930DPS2_9FIRM</name>
<evidence type="ECO:0000313" key="9">
    <source>
        <dbReference type="Proteomes" id="UP000709351"/>
    </source>
</evidence>
<dbReference type="InterPro" id="IPR003395">
    <property type="entry name" value="RecF/RecN/SMC_N"/>
</dbReference>
<accession>A0A930DPS2</accession>
<reference evidence="8" key="1">
    <citation type="submission" date="2020-04" db="EMBL/GenBank/DDBJ databases">
        <title>Deep metagenomics examines the oral microbiome during advanced dental caries in children, revealing novel taxa and co-occurrences with host molecules.</title>
        <authorList>
            <person name="Baker J.L."/>
            <person name="Morton J.T."/>
            <person name="Dinis M."/>
            <person name="Alvarez R."/>
            <person name="Tran N.C."/>
            <person name="Knight R."/>
            <person name="Edlund A."/>
        </authorList>
    </citation>
    <scope>NUCLEOTIDE SEQUENCE</scope>
    <source>
        <strain evidence="8">JCVI_24_bin.2</strain>
    </source>
</reference>
<dbReference type="Proteomes" id="UP000709351">
    <property type="component" value="Unassembled WGS sequence"/>
</dbReference>